<evidence type="ECO:0000313" key="3">
    <source>
        <dbReference type="Proteomes" id="UP001186944"/>
    </source>
</evidence>
<evidence type="ECO:0000259" key="1">
    <source>
        <dbReference type="PROSITE" id="PS50097"/>
    </source>
</evidence>
<dbReference type="EMBL" id="VSWD01000009">
    <property type="protein sequence ID" value="KAK3093920.1"/>
    <property type="molecule type" value="Genomic_DNA"/>
</dbReference>
<dbReference type="SMART" id="SM00225">
    <property type="entry name" value="BTB"/>
    <property type="match status" value="1"/>
</dbReference>
<dbReference type="AlphaFoldDB" id="A0AA88Y4C0"/>
<dbReference type="PANTHER" id="PTHR22744:SF17">
    <property type="entry name" value="BTB DOMAIN-CONTAINING PROTEIN"/>
    <property type="match status" value="1"/>
</dbReference>
<evidence type="ECO:0000313" key="2">
    <source>
        <dbReference type="EMBL" id="KAK3093920.1"/>
    </source>
</evidence>
<sequence>MEPVEDSALQVRVDEEGGLEDVALVVEGEKLLTSRCLLAYASPVFKSMFTSQFKERNQSEIELPGKLSHDVAELLRFLNPGTADVLEDGIESAMRLLPLAEEYQIKKLTNKCEETLLAEIESNKPQDFIIRCIQIADRYDLNNLLSYCIEKCSLSRSLWTLVKENGDISVEVKALVYEGRLQKLEEDKENYLCLKQRMNVVKNRLRDIITPHENHCRCPYRAQTEVSDAKNVQFLRATLVFGSREFGFVPEFVLVPL</sequence>
<dbReference type="SUPFAM" id="SSF54695">
    <property type="entry name" value="POZ domain"/>
    <property type="match status" value="1"/>
</dbReference>
<dbReference type="PROSITE" id="PS50097">
    <property type="entry name" value="BTB"/>
    <property type="match status" value="1"/>
</dbReference>
<protein>
    <recommendedName>
        <fullName evidence="1">BTB domain-containing protein</fullName>
    </recommendedName>
</protein>
<dbReference type="Pfam" id="PF00651">
    <property type="entry name" value="BTB"/>
    <property type="match status" value="1"/>
</dbReference>
<organism evidence="2 3">
    <name type="scientific">Pinctada imbricata</name>
    <name type="common">Atlantic pearl-oyster</name>
    <name type="synonym">Pinctada martensii</name>
    <dbReference type="NCBI Taxonomy" id="66713"/>
    <lineage>
        <taxon>Eukaryota</taxon>
        <taxon>Metazoa</taxon>
        <taxon>Spiralia</taxon>
        <taxon>Lophotrochozoa</taxon>
        <taxon>Mollusca</taxon>
        <taxon>Bivalvia</taxon>
        <taxon>Autobranchia</taxon>
        <taxon>Pteriomorphia</taxon>
        <taxon>Pterioida</taxon>
        <taxon>Pterioidea</taxon>
        <taxon>Pteriidae</taxon>
        <taxon>Pinctada</taxon>
    </lineage>
</organism>
<keyword evidence="3" id="KW-1185">Reference proteome</keyword>
<name>A0AA88Y4C0_PINIB</name>
<dbReference type="PANTHER" id="PTHR22744">
    <property type="entry name" value="HELIX LOOP HELIX PROTEIN 21-RELATED"/>
    <property type="match status" value="1"/>
</dbReference>
<dbReference type="Proteomes" id="UP001186944">
    <property type="component" value="Unassembled WGS sequence"/>
</dbReference>
<dbReference type="InterPro" id="IPR011333">
    <property type="entry name" value="SKP1/BTB/POZ_sf"/>
</dbReference>
<reference evidence="2" key="1">
    <citation type="submission" date="2019-08" db="EMBL/GenBank/DDBJ databases">
        <title>The improved chromosome-level genome for the pearl oyster Pinctada fucata martensii using PacBio sequencing and Hi-C.</title>
        <authorList>
            <person name="Zheng Z."/>
        </authorList>
    </citation>
    <scope>NUCLEOTIDE SEQUENCE</scope>
    <source>
        <strain evidence="2">ZZ-2019</strain>
        <tissue evidence="2">Adductor muscle</tissue>
    </source>
</reference>
<dbReference type="Gene3D" id="3.30.710.10">
    <property type="entry name" value="Potassium Channel Kv1.1, Chain A"/>
    <property type="match status" value="1"/>
</dbReference>
<comment type="caution">
    <text evidence="2">The sequence shown here is derived from an EMBL/GenBank/DDBJ whole genome shotgun (WGS) entry which is preliminary data.</text>
</comment>
<feature type="domain" description="BTB" evidence="1">
    <location>
        <begin position="20"/>
        <end position="87"/>
    </location>
</feature>
<dbReference type="CDD" id="cd18186">
    <property type="entry name" value="BTB_POZ_ZBTB_KLHL-like"/>
    <property type="match status" value="1"/>
</dbReference>
<accession>A0AA88Y4C0</accession>
<gene>
    <name evidence="2" type="ORF">FSP39_021808</name>
</gene>
<proteinExistence type="predicted"/>
<dbReference type="InterPro" id="IPR000210">
    <property type="entry name" value="BTB/POZ_dom"/>
</dbReference>